<feature type="compositionally biased region" description="Polar residues" evidence="2">
    <location>
        <begin position="236"/>
        <end position="245"/>
    </location>
</feature>
<evidence type="ECO:0008006" key="4">
    <source>
        <dbReference type="Google" id="ProtNLM"/>
    </source>
</evidence>
<dbReference type="Gene3D" id="1.10.238.10">
    <property type="entry name" value="EF-hand"/>
    <property type="match status" value="1"/>
</dbReference>
<dbReference type="SUPFAM" id="SSF47473">
    <property type="entry name" value="EF-hand"/>
    <property type="match status" value="1"/>
</dbReference>
<gene>
    <name evidence="3" type="ORF">EGYM00163_LOCUS43529</name>
</gene>
<feature type="region of interest" description="Disordered" evidence="2">
    <location>
        <begin position="506"/>
        <end position="528"/>
    </location>
</feature>
<dbReference type="AlphaFoldDB" id="A0A7S4LIQ9"/>
<keyword evidence="1" id="KW-0106">Calcium</keyword>
<evidence type="ECO:0000256" key="1">
    <source>
        <dbReference type="ARBA" id="ARBA00022837"/>
    </source>
</evidence>
<feature type="region of interest" description="Disordered" evidence="2">
    <location>
        <begin position="236"/>
        <end position="258"/>
    </location>
</feature>
<protein>
    <recommendedName>
        <fullName evidence="4">EF-hand domain-containing protein</fullName>
    </recommendedName>
</protein>
<feature type="region of interest" description="Disordered" evidence="2">
    <location>
        <begin position="412"/>
        <end position="478"/>
    </location>
</feature>
<dbReference type="PROSITE" id="PS00018">
    <property type="entry name" value="EF_HAND_1"/>
    <property type="match status" value="1"/>
</dbReference>
<reference evidence="3" key="1">
    <citation type="submission" date="2021-01" db="EMBL/GenBank/DDBJ databases">
        <authorList>
            <person name="Corre E."/>
            <person name="Pelletier E."/>
            <person name="Niang G."/>
            <person name="Scheremetjew M."/>
            <person name="Finn R."/>
            <person name="Kale V."/>
            <person name="Holt S."/>
            <person name="Cochrane G."/>
            <person name="Meng A."/>
            <person name="Brown T."/>
            <person name="Cohen L."/>
        </authorList>
    </citation>
    <scope>NUCLEOTIDE SEQUENCE</scope>
    <source>
        <strain evidence="3">CCMP1594</strain>
    </source>
</reference>
<feature type="region of interest" description="Disordered" evidence="2">
    <location>
        <begin position="340"/>
        <end position="371"/>
    </location>
</feature>
<proteinExistence type="predicted"/>
<organism evidence="3">
    <name type="scientific">Eutreptiella gymnastica</name>
    <dbReference type="NCBI Taxonomy" id="73025"/>
    <lineage>
        <taxon>Eukaryota</taxon>
        <taxon>Discoba</taxon>
        <taxon>Euglenozoa</taxon>
        <taxon>Euglenida</taxon>
        <taxon>Spirocuta</taxon>
        <taxon>Euglenophyceae</taxon>
        <taxon>Eutreptiales</taxon>
        <taxon>Eutreptiaceae</taxon>
        <taxon>Eutreptiella</taxon>
    </lineage>
</organism>
<name>A0A7S4LIQ9_9EUGL</name>
<dbReference type="InterPro" id="IPR011992">
    <property type="entry name" value="EF-hand-dom_pair"/>
</dbReference>
<evidence type="ECO:0000313" key="3">
    <source>
        <dbReference type="EMBL" id="CAE0832246.1"/>
    </source>
</evidence>
<dbReference type="InterPro" id="IPR018247">
    <property type="entry name" value="EF_Hand_1_Ca_BS"/>
</dbReference>
<accession>A0A7S4LIQ9</accession>
<dbReference type="EMBL" id="HBJA01126422">
    <property type="protein sequence ID" value="CAE0832246.1"/>
    <property type="molecule type" value="Transcribed_RNA"/>
</dbReference>
<evidence type="ECO:0000256" key="2">
    <source>
        <dbReference type="SAM" id="MobiDB-lite"/>
    </source>
</evidence>
<sequence>MGVVKIRAEELDIHMCQLTAAEQARCQDALFKVGWTNTLQGLDQVLNELHIATHNRDPEWQAELENLFKPPRVVDLDVLLFVVQKEKAVHHRKTGASGELINVFHAVGGLGDSDLDSQQFQRVINEFGLDLDVPKFLQQYDIDGNREMNFEEFVHSMFDEGSIETAMVHLHEDLTRLQERNAVNLGTLEELVNRYVSIIPYDYIAECLEEMGQPTITKSNAELPSSAPNPVICTTVPSRTQSTSGDAAATASVRRKSRSLSRRRSSLWAALSRSASPASVDGNEYSLLRSAVRKQRRQHHPSPLEVIGAFTRDEAKLRQQKLMNIVEAQMRFARDYRQQHPLSRPHPTHPPVHPPQVSASPQTPRQAKARRLQARIAEQLDGDISSNGPGTVHKGYVGGLLLGTLNPYAAKAADSPPLSPPSASPAESGMQAPRKRQVSSSARARPVPRHLVVQAGTQPRLPIPPSPYVPKSVTRPRPSPAPIPALEAVFCLPRATLVSPAAHRRLRNQSSTVPPDILGGPLPALGPT</sequence>